<keyword evidence="4" id="KW-0539">Nucleus</keyword>
<keyword evidence="2" id="KW-0238">DNA-binding</keyword>
<feature type="domain" description="NAC" evidence="6">
    <location>
        <begin position="13"/>
        <end position="165"/>
    </location>
</feature>
<evidence type="ECO:0000259" key="6">
    <source>
        <dbReference type="PROSITE" id="PS51005"/>
    </source>
</evidence>
<evidence type="ECO:0000256" key="3">
    <source>
        <dbReference type="ARBA" id="ARBA00023163"/>
    </source>
</evidence>
<dbReference type="PROSITE" id="PS51005">
    <property type="entry name" value="NAC"/>
    <property type="match status" value="1"/>
</dbReference>
<dbReference type="FunFam" id="2.170.150.80:FF:000003">
    <property type="entry name" value="NAC domain-containing protein"/>
    <property type="match status" value="1"/>
</dbReference>
<dbReference type="OMA" id="HHESIFF"/>
<dbReference type="Gene3D" id="2.170.150.80">
    <property type="entry name" value="NAC domain"/>
    <property type="match status" value="1"/>
</dbReference>
<dbReference type="GO" id="GO:0006355">
    <property type="term" value="P:regulation of DNA-templated transcription"/>
    <property type="evidence" value="ECO:0007669"/>
    <property type="project" value="InterPro"/>
</dbReference>
<reference evidence="7 8" key="1">
    <citation type="journal article" date="2011" name="Science">
        <title>The Selaginella genome identifies genetic changes associated with the evolution of vascular plants.</title>
        <authorList>
            <person name="Banks J.A."/>
            <person name="Nishiyama T."/>
            <person name="Hasebe M."/>
            <person name="Bowman J.L."/>
            <person name="Gribskov M."/>
            <person name="dePamphilis C."/>
            <person name="Albert V.A."/>
            <person name="Aono N."/>
            <person name="Aoyama T."/>
            <person name="Ambrose B.A."/>
            <person name="Ashton N.W."/>
            <person name="Axtell M.J."/>
            <person name="Barker E."/>
            <person name="Barker M.S."/>
            <person name="Bennetzen J.L."/>
            <person name="Bonawitz N.D."/>
            <person name="Chapple C."/>
            <person name="Cheng C."/>
            <person name="Correa L.G."/>
            <person name="Dacre M."/>
            <person name="DeBarry J."/>
            <person name="Dreyer I."/>
            <person name="Elias M."/>
            <person name="Engstrom E.M."/>
            <person name="Estelle M."/>
            <person name="Feng L."/>
            <person name="Finet C."/>
            <person name="Floyd S.K."/>
            <person name="Frommer W.B."/>
            <person name="Fujita T."/>
            <person name="Gramzow L."/>
            <person name="Gutensohn M."/>
            <person name="Harholt J."/>
            <person name="Hattori M."/>
            <person name="Heyl A."/>
            <person name="Hirai T."/>
            <person name="Hiwatashi Y."/>
            <person name="Ishikawa M."/>
            <person name="Iwata M."/>
            <person name="Karol K.G."/>
            <person name="Koehler B."/>
            <person name="Kolukisaoglu U."/>
            <person name="Kubo M."/>
            <person name="Kurata T."/>
            <person name="Lalonde S."/>
            <person name="Li K."/>
            <person name="Li Y."/>
            <person name="Litt A."/>
            <person name="Lyons E."/>
            <person name="Manning G."/>
            <person name="Maruyama T."/>
            <person name="Michael T.P."/>
            <person name="Mikami K."/>
            <person name="Miyazaki S."/>
            <person name="Morinaga S."/>
            <person name="Murata T."/>
            <person name="Mueller-Roeber B."/>
            <person name="Nelson D.R."/>
            <person name="Obara M."/>
            <person name="Oguri Y."/>
            <person name="Olmstead R.G."/>
            <person name="Onodera N."/>
            <person name="Petersen B.L."/>
            <person name="Pils B."/>
            <person name="Prigge M."/>
            <person name="Rensing S.A."/>
            <person name="Riano-Pachon D.M."/>
            <person name="Roberts A.W."/>
            <person name="Sato Y."/>
            <person name="Scheller H.V."/>
            <person name="Schulz B."/>
            <person name="Schulz C."/>
            <person name="Shakirov E.V."/>
            <person name="Shibagaki N."/>
            <person name="Shinohara N."/>
            <person name="Shippen D.E."/>
            <person name="Soerensen I."/>
            <person name="Sotooka R."/>
            <person name="Sugimoto N."/>
            <person name="Sugita M."/>
            <person name="Sumikawa N."/>
            <person name="Tanurdzic M."/>
            <person name="Theissen G."/>
            <person name="Ulvskov P."/>
            <person name="Wakazuki S."/>
            <person name="Weng J.K."/>
            <person name="Willats W.W."/>
            <person name="Wipf D."/>
            <person name="Wolf P.G."/>
            <person name="Yang L."/>
            <person name="Zimmer A.D."/>
            <person name="Zhu Q."/>
            <person name="Mitros T."/>
            <person name="Hellsten U."/>
            <person name="Loque D."/>
            <person name="Otillar R."/>
            <person name="Salamov A."/>
            <person name="Schmutz J."/>
            <person name="Shapiro H."/>
            <person name="Lindquist E."/>
            <person name="Lucas S."/>
            <person name="Rokhsar D."/>
            <person name="Grigoriev I.V."/>
        </authorList>
    </citation>
    <scope>NUCLEOTIDE SEQUENCE [LARGE SCALE GENOMIC DNA]</scope>
</reference>
<dbReference type="Pfam" id="PF02365">
    <property type="entry name" value="NAM"/>
    <property type="match status" value="1"/>
</dbReference>
<gene>
    <name evidence="7" type="ORF">SELMODRAFT_451784</name>
</gene>
<evidence type="ECO:0000313" key="7">
    <source>
        <dbReference type="EMBL" id="EFJ22021.1"/>
    </source>
</evidence>
<dbReference type="PANTHER" id="PTHR31744:SF221">
    <property type="entry name" value="NAC DOMAIN-CONTAINING PROTEIN 43-LIKE"/>
    <property type="match status" value="1"/>
</dbReference>
<evidence type="ECO:0000256" key="4">
    <source>
        <dbReference type="ARBA" id="ARBA00023242"/>
    </source>
</evidence>
<dbReference type="EMBL" id="GL377597">
    <property type="protein sequence ID" value="EFJ22021.1"/>
    <property type="molecule type" value="Genomic_DNA"/>
</dbReference>
<keyword evidence="8" id="KW-1185">Reference proteome</keyword>
<dbReference type="InterPro" id="IPR003441">
    <property type="entry name" value="NAC-dom"/>
</dbReference>
<dbReference type="Proteomes" id="UP000001514">
    <property type="component" value="Unassembled WGS sequence"/>
</dbReference>
<dbReference type="SUPFAM" id="SSF101941">
    <property type="entry name" value="NAC domain"/>
    <property type="match status" value="1"/>
</dbReference>
<organism evidence="8">
    <name type="scientific">Selaginella moellendorffii</name>
    <name type="common">Spikemoss</name>
    <dbReference type="NCBI Taxonomy" id="88036"/>
    <lineage>
        <taxon>Eukaryota</taxon>
        <taxon>Viridiplantae</taxon>
        <taxon>Streptophyta</taxon>
        <taxon>Embryophyta</taxon>
        <taxon>Tracheophyta</taxon>
        <taxon>Lycopodiopsida</taxon>
        <taxon>Selaginellales</taxon>
        <taxon>Selaginellaceae</taxon>
        <taxon>Selaginella</taxon>
    </lineage>
</organism>
<dbReference type="FunCoup" id="D8S0Z9">
    <property type="interactions" value="265"/>
</dbReference>
<evidence type="ECO:0000256" key="5">
    <source>
        <dbReference type="SAM" id="MobiDB-lite"/>
    </source>
</evidence>
<keyword evidence="1" id="KW-0805">Transcription regulation</keyword>
<accession>D8S0Z9</accession>
<dbReference type="AlphaFoldDB" id="D8S0Z9"/>
<keyword evidence="3" id="KW-0804">Transcription</keyword>
<feature type="region of interest" description="Disordered" evidence="5">
    <location>
        <begin position="309"/>
        <end position="385"/>
    </location>
</feature>
<evidence type="ECO:0000313" key="8">
    <source>
        <dbReference type="Proteomes" id="UP000001514"/>
    </source>
</evidence>
<dbReference type="Gramene" id="EFJ22021">
    <property type="protein sequence ID" value="EFJ22021"/>
    <property type="gene ID" value="SELMODRAFT_451784"/>
</dbReference>
<dbReference type="eggNOG" id="ENOG502QT6P">
    <property type="taxonomic scope" value="Eukaryota"/>
</dbReference>
<name>D8S0Z9_SELML</name>
<dbReference type="InterPro" id="IPR036093">
    <property type="entry name" value="NAC_dom_sf"/>
</dbReference>
<proteinExistence type="predicted"/>
<evidence type="ECO:0000256" key="1">
    <source>
        <dbReference type="ARBA" id="ARBA00023015"/>
    </source>
</evidence>
<dbReference type="PANTHER" id="PTHR31744">
    <property type="entry name" value="PROTEIN CUP-SHAPED COTYLEDON 2-RELATED"/>
    <property type="match status" value="1"/>
</dbReference>
<dbReference type="InParanoid" id="D8S0Z9"/>
<dbReference type="HOGENOM" id="CLU_035664_1_2_1"/>
<evidence type="ECO:0000256" key="2">
    <source>
        <dbReference type="ARBA" id="ARBA00023125"/>
    </source>
</evidence>
<sequence>MTPFAAGNSSSRVPPGFRFHPTDEELVGYYLQKKVASKKIDLDVIHEIDLYKLEPWDLHEKCKIGSAEQTEWYFFSHKDKKYPTGTRTNRATAAGFWKATGRDKAIHAKYKLIGMRKTLVFYRGRAPNGQKTDWIMHEYRLEEDISSSGSNNNDDGWVVCRVFKKRNNSIKVLDRDISCGYDIDQIALLPELELPNKFVTDFAYNNSHLMLNCKQEFETDFAAALPHDPFSQTLPQLESPRMGSLAPFKGLPASFSLPAAAQFESSFDHYRLFQSLQHHQPQQQRQNESQPQQQPVTDWRMVDKFAAAQLSHERDDQHSSSGGGGGGGNPSKERFLEAITPPPGQEESSDHSEDVALLLRLSKQHDYTNNKSANDGDLLWSFHGR</sequence>
<protein>
    <recommendedName>
        <fullName evidence="6">NAC domain-containing protein</fullName>
    </recommendedName>
</protein>
<dbReference type="GO" id="GO:0003677">
    <property type="term" value="F:DNA binding"/>
    <property type="evidence" value="ECO:0007669"/>
    <property type="project" value="UniProtKB-KW"/>
</dbReference>
<dbReference type="OrthoDB" id="1919458at2759"/>